<reference evidence="14" key="1">
    <citation type="submission" date="2015-07" db="EMBL/GenBank/DDBJ databases">
        <title>Transcriptome Assembly of Anthurium amnicola.</title>
        <authorList>
            <person name="Suzuki J."/>
        </authorList>
    </citation>
    <scope>NUCLEOTIDE SEQUENCE</scope>
</reference>
<dbReference type="SUPFAM" id="SSF54211">
    <property type="entry name" value="Ribosomal protein S5 domain 2-like"/>
    <property type="match status" value="1"/>
</dbReference>
<keyword evidence="5" id="KW-0808">Transferase</keyword>
<dbReference type="InterPro" id="IPR036554">
    <property type="entry name" value="GHMP_kinase_C_sf"/>
</dbReference>
<evidence type="ECO:0000313" key="14">
    <source>
        <dbReference type="EMBL" id="JAT46339.1"/>
    </source>
</evidence>
<keyword evidence="4" id="KW-0444">Lipid biosynthesis</keyword>
<dbReference type="PANTHER" id="PTHR31814:SF2">
    <property type="entry name" value="PHOSPHOMEVALONATE KINASE"/>
    <property type="match status" value="1"/>
</dbReference>
<evidence type="ECO:0000256" key="6">
    <source>
        <dbReference type="ARBA" id="ARBA00022741"/>
    </source>
</evidence>
<feature type="region of interest" description="Disordered" evidence="12">
    <location>
        <begin position="493"/>
        <end position="513"/>
    </location>
</feature>
<sequence length="513" mass="55718">MAVVASAPGKVLLTGGYLILERPNAGLILSTTARFYAIVKPLYEEINPESWAWSWTDVQLTSPQLSRVATYKLSLQNATLQCTSSRDATNPFVEQAVQYAVAAAKVMHIEKDKKDALNNQLLQGLDITILGCNDFYSYRNQIEARGLPLMPETLAMLPPFSSITLNVEGPNGTLSAKACKPEVAKTGLGSSAAMTTSVVAAVLHYLGVVNLHTSTSNMLVDSASYSDLDLVHVIAQCAHCIAQGKIGSGFDVSTAVYGSQRYVRFSSTILSPVQVLGGNELQNVMADIMKEKWDHERTQFSLPPLMVLQLGEPGTGGSSTPSMVGAVKRWQKSDPQKSLETWSRLAEANSMLETQFKILSQLAEQRWEAYKHTIISCSGYTHEKWMDQVTDQHQKAVVSSLMGAREAFLQIRLYLQQMGKAADVPIEPESQTRLLDMTMNIEGVLLAGLPGAGGFDAVFAIALGDANMRVVKAWSTLGVLPLLVKEDPCGVSLESGDPRTQQMSSAISSIRIE</sequence>
<dbReference type="PIRSF" id="PIRSF017288">
    <property type="entry name" value="PMK_GHMP_euk"/>
    <property type="match status" value="1"/>
</dbReference>
<evidence type="ECO:0000256" key="10">
    <source>
        <dbReference type="ARBA" id="ARBA00023098"/>
    </source>
</evidence>
<dbReference type="EMBL" id="GDJX01021597">
    <property type="protein sequence ID" value="JAT46339.1"/>
    <property type="molecule type" value="Transcribed_RNA"/>
</dbReference>
<keyword evidence="9" id="KW-0752">Steroid biosynthesis</keyword>
<dbReference type="GO" id="GO:0010142">
    <property type="term" value="P:farnesyl diphosphate biosynthetic process, mevalonate pathway"/>
    <property type="evidence" value="ECO:0007669"/>
    <property type="project" value="TreeGrafter"/>
</dbReference>
<dbReference type="Gene3D" id="3.30.230.10">
    <property type="match status" value="1"/>
</dbReference>
<accession>A0A1D1XVF4</accession>
<evidence type="ECO:0000313" key="16">
    <source>
        <dbReference type="EMBL" id="JAT51229.1"/>
    </source>
</evidence>
<keyword evidence="7 14" id="KW-0418">Kinase</keyword>
<dbReference type="NCBIfam" id="TIGR01219">
    <property type="entry name" value="Pmev_kin_ERG8"/>
    <property type="match status" value="1"/>
</dbReference>
<dbReference type="GO" id="GO:0004631">
    <property type="term" value="F:phosphomevalonate kinase activity"/>
    <property type="evidence" value="ECO:0007669"/>
    <property type="project" value="UniProtKB-EC"/>
</dbReference>
<feature type="domain" description="GHMP kinase N-terminal" evidence="13">
    <location>
        <begin position="185"/>
        <end position="258"/>
    </location>
</feature>
<dbReference type="PANTHER" id="PTHR31814">
    <property type="match status" value="1"/>
</dbReference>
<dbReference type="InterPro" id="IPR020568">
    <property type="entry name" value="Ribosomal_Su5_D2-typ_SF"/>
</dbReference>
<dbReference type="EMBL" id="GDJX01016707">
    <property type="protein sequence ID" value="JAT51229.1"/>
    <property type="molecule type" value="Transcribed_RNA"/>
</dbReference>
<dbReference type="EC" id="2.7.4.2" evidence="3"/>
<dbReference type="UniPathway" id="UPA00057">
    <property type="reaction ID" value="UER00099"/>
</dbReference>
<dbReference type="GO" id="GO:0019287">
    <property type="term" value="P:isopentenyl diphosphate biosynthetic process, mevalonate pathway"/>
    <property type="evidence" value="ECO:0007669"/>
    <property type="project" value="UniProtKB-UniPathway"/>
</dbReference>
<evidence type="ECO:0000313" key="15">
    <source>
        <dbReference type="EMBL" id="JAT48827.1"/>
    </source>
</evidence>
<evidence type="ECO:0000256" key="12">
    <source>
        <dbReference type="SAM" id="MobiDB-lite"/>
    </source>
</evidence>
<comment type="pathway">
    <text evidence="1">Isoprenoid biosynthesis; isopentenyl diphosphate biosynthesis via mevalonate pathway; isopentenyl diphosphate from (R)-mevalonate: step 2/3.</text>
</comment>
<evidence type="ECO:0000256" key="8">
    <source>
        <dbReference type="ARBA" id="ARBA00022840"/>
    </source>
</evidence>
<evidence type="ECO:0000256" key="11">
    <source>
        <dbReference type="ARBA" id="ARBA00023221"/>
    </source>
</evidence>
<keyword evidence="8" id="KW-0067">ATP-binding</keyword>
<dbReference type="AlphaFoldDB" id="A0A1D1XVF4"/>
<dbReference type="GO" id="GO:0006694">
    <property type="term" value="P:steroid biosynthetic process"/>
    <property type="evidence" value="ECO:0007669"/>
    <property type="project" value="UniProtKB-KW"/>
</dbReference>
<dbReference type="GO" id="GO:0005524">
    <property type="term" value="F:ATP binding"/>
    <property type="evidence" value="ECO:0007669"/>
    <property type="project" value="UniProtKB-KW"/>
</dbReference>
<dbReference type="GO" id="GO:0005777">
    <property type="term" value="C:peroxisome"/>
    <property type="evidence" value="ECO:0007669"/>
    <property type="project" value="TreeGrafter"/>
</dbReference>
<keyword evidence="10" id="KW-0443">Lipid metabolism</keyword>
<dbReference type="EMBL" id="GDJX01019109">
    <property type="protein sequence ID" value="JAT48827.1"/>
    <property type="molecule type" value="Transcribed_RNA"/>
</dbReference>
<dbReference type="InterPro" id="IPR014721">
    <property type="entry name" value="Ribsml_uS5_D2-typ_fold_subgr"/>
</dbReference>
<keyword evidence="11" id="KW-0753">Steroid metabolism</keyword>
<dbReference type="InterPro" id="IPR016005">
    <property type="entry name" value="Erg8"/>
</dbReference>
<comment type="similarity">
    <text evidence="2">Belongs to the GHMP kinase family. Mevalonate kinase subfamily.</text>
</comment>
<dbReference type="InterPro" id="IPR006204">
    <property type="entry name" value="GHMP_kinase_N_dom"/>
</dbReference>
<evidence type="ECO:0000256" key="4">
    <source>
        <dbReference type="ARBA" id="ARBA00022516"/>
    </source>
</evidence>
<evidence type="ECO:0000256" key="1">
    <source>
        <dbReference type="ARBA" id="ARBA00005017"/>
    </source>
</evidence>
<feature type="compositionally biased region" description="Polar residues" evidence="12">
    <location>
        <begin position="498"/>
        <end position="513"/>
    </location>
</feature>
<evidence type="ECO:0000256" key="5">
    <source>
        <dbReference type="ARBA" id="ARBA00022679"/>
    </source>
</evidence>
<evidence type="ECO:0000256" key="3">
    <source>
        <dbReference type="ARBA" id="ARBA00012958"/>
    </source>
</evidence>
<dbReference type="InterPro" id="IPR035102">
    <property type="entry name" value="Phosphomevalonate_kinase"/>
</dbReference>
<evidence type="ECO:0000256" key="9">
    <source>
        <dbReference type="ARBA" id="ARBA00022955"/>
    </source>
</evidence>
<gene>
    <name evidence="14" type="primary">erg8_12</name>
    <name evidence="15" type="synonym">erg8_10</name>
    <name evidence="16" type="synonym">erg8_7</name>
    <name evidence="15" type="ORF">g.63458</name>
    <name evidence="16" type="ORF">g.63459</name>
    <name evidence="14" type="ORF">g.63468</name>
</gene>
<evidence type="ECO:0000256" key="2">
    <source>
        <dbReference type="ARBA" id="ARBA00006495"/>
    </source>
</evidence>
<proteinExistence type="inferred from homology"/>
<dbReference type="Gene3D" id="3.30.70.890">
    <property type="entry name" value="GHMP kinase, C-terminal domain"/>
    <property type="match status" value="1"/>
</dbReference>
<evidence type="ECO:0000256" key="7">
    <source>
        <dbReference type="ARBA" id="ARBA00022777"/>
    </source>
</evidence>
<dbReference type="Pfam" id="PF00288">
    <property type="entry name" value="GHMP_kinases_N"/>
    <property type="match status" value="1"/>
</dbReference>
<protein>
    <recommendedName>
        <fullName evidence="3">phosphomevalonate kinase</fullName>
        <ecNumber evidence="3">2.7.4.2</ecNumber>
    </recommendedName>
</protein>
<organism evidence="14">
    <name type="scientific">Anthurium amnicola</name>
    <dbReference type="NCBI Taxonomy" id="1678845"/>
    <lineage>
        <taxon>Eukaryota</taxon>
        <taxon>Viridiplantae</taxon>
        <taxon>Streptophyta</taxon>
        <taxon>Embryophyta</taxon>
        <taxon>Tracheophyta</taxon>
        <taxon>Spermatophyta</taxon>
        <taxon>Magnoliopsida</taxon>
        <taxon>Liliopsida</taxon>
        <taxon>Araceae</taxon>
        <taxon>Pothoideae</taxon>
        <taxon>Potheae</taxon>
        <taxon>Anthurium</taxon>
    </lineage>
</organism>
<keyword evidence="6" id="KW-0547">Nucleotide-binding</keyword>
<name>A0A1D1XVF4_9ARAE</name>
<evidence type="ECO:0000259" key="13">
    <source>
        <dbReference type="Pfam" id="PF00288"/>
    </source>
</evidence>